<comment type="caution">
    <text evidence="2">The sequence shown here is derived from an EMBL/GenBank/DDBJ whole genome shotgun (WGS) entry which is preliminary data.</text>
</comment>
<gene>
    <name evidence="2" type="ORF">Aple_022790</name>
</gene>
<evidence type="ECO:0008006" key="4">
    <source>
        <dbReference type="Google" id="ProtNLM"/>
    </source>
</evidence>
<name>A0A5M3XJT0_9ACTN</name>
<reference evidence="2 3" key="1">
    <citation type="submission" date="2019-10" db="EMBL/GenBank/DDBJ databases">
        <title>Whole genome shotgun sequence of Acrocarpospora pleiomorpha NBRC 16267.</title>
        <authorList>
            <person name="Ichikawa N."/>
            <person name="Kimura A."/>
            <person name="Kitahashi Y."/>
            <person name="Komaki H."/>
            <person name="Oguchi A."/>
        </authorList>
    </citation>
    <scope>NUCLEOTIDE SEQUENCE [LARGE SCALE GENOMIC DNA]</scope>
    <source>
        <strain evidence="2 3">NBRC 16267</strain>
    </source>
</reference>
<evidence type="ECO:0000313" key="3">
    <source>
        <dbReference type="Proteomes" id="UP000377595"/>
    </source>
</evidence>
<organism evidence="2 3">
    <name type="scientific">Acrocarpospora pleiomorpha</name>
    <dbReference type="NCBI Taxonomy" id="90975"/>
    <lineage>
        <taxon>Bacteria</taxon>
        <taxon>Bacillati</taxon>
        <taxon>Actinomycetota</taxon>
        <taxon>Actinomycetes</taxon>
        <taxon>Streptosporangiales</taxon>
        <taxon>Streptosporangiaceae</taxon>
        <taxon>Acrocarpospora</taxon>
    </lineage>
</organism>
<proteinExistence type="predicted"/>
<dbReference type="OrthoDB" id="9813911at2"/>
<evidence type="ECO:0000313" key="2">
    <source>
        <dbReference type="EMBL" id="GES19383.1"/>
    </source>
</evidence>
<accession>A0A5M3XJT0</accession>
<dbReference type="AlphaFoldDB" id="A0A5M3XJT0"/>
<feature type="transmembrane region" description="Helical" evidence="1">
    <location>
        <begin position="60"/>
        <end position="77"/>
    </location>
</feature>
<keyword evidence="1" id="KW-1133">Transmembrane helix</keyword>
<protein>
    <recommendedName>
        <fullName evidence="4">Integral membrane protein</fullName>
    </recommendedName>
</protein>
<keyword evidence="3" id="KW-1185">Reference proteome</keyword>
<evidence type="ECO:0000256" key="1">
    <source>
        <dbReference type="SAM" id="Phobius"/>
    </source>
</evidence>
<dbReference type="RefSeq" id="WP_155344481.1">
    <property type="nucleotide sequence ID" value="NZ_BAAAHM010000007.1"/>
</dbReference>
<sequence length="105" mass="11016">MTTPATARRAAEPVRRVAWGTFAAFLGAFAVFESVKYGLPTTAAAVASLAVPFAFRTNRVAQSAFLPLAVMIAYALFTPVAMPPVFTAGLGWLTGVAVLRAARRG</sequence>
<keyword evidence="1" id="KW-0472">Membrane</keyword>
<feature type="transmembrane region" description="Helical" evidence="1">
    <location>
        <begin position="16"/>
        <end position="32"/>
    </location>
</feature>
<dbReference type="EMBL" id="BLAF01000011">
    <property type="protein sequence ID" value="GES19383.1"/>
    <property type="molecule type" value="Genomic_DNA"/>
</dbReference>
<dbReference type="Proteomes" id="UP000377595">
    <property type="component" value="Unassembled WGS sequence"/>
</dbReference>
<keyword evidence="1" id="KW-0812">Transmembrane</keyword>
<feature type="transmembrane region" description="Helical" evidence="1">
    <location>
        <begin position="38"/>
        <end position="55"/>
    </location>
</feature>